<feature type="transmembrane region" description="Helical" evidence="9">
    <location>
        <begin position="85"/>
        <end position="108"/>
    </location>
</feature>
<keyword evidence="6 9" id="KW-1133">Transmembrane helix</keyword>
<dbReference type="Proteomes" id="UP000002366">
    <property type="component" value="Chromosome"/>
</dbReference>
<keyword evidence="3" id="KW-1003">Cell membrane</keyword>
<organism evidence="11 12">
    <name type="scientific">Aminobacterium colombiense (strain DSM 12261 / ALA-1)</name>
    <dbReference type="NCBI Taxonomy" id="572547"/>
    <lineage>
        <taxon>Bacteria</taxon>
        <taxon>Thermotogati</taxon>
        <taxon>Synergistota</taxon>
        <taxon>Synergistia</taxon>
        <taxon>Synergistales</taxon>
        <taxon>Aminobacteriaceae</taxon>
        <taxon>Aminobacterium</taxon>
    </lineage>
</organism>
<protein>
    <submittedName>
        <fullName evidence="11">Tripartite ATP-independent periplasmic transporter DctQ component</fullName>
    </submittedName>
</protein>
<dbReference type="KEGG" id="aco:Amico_1750"/>
<dbReference type="eggNOG" id="COG3090">
    <property type="taxonomic scope" value="Bacteria"/>
</dbReference>
<proteinExistence type="inferred from homology"/>
<dbReference type="PANTHER" id="PTHR35011:SF2">
    <property type="entry name" value="2,3-DIKETO-L-GULONATE TRAP TRANSPORTER SMALL PERMEASE PROTEIN YIAM"/>
    <property type="match status" value="1"/>
</dbReference>
<evidence type="ECO:0000313" key="12">
    <source>
        <dbReference type="Proteomes" id="UP000002366"/>
    </source>
</evidence>
<keyword evidence="2" id="KW-0813">Transport</keyword>
<comment type="subcellular location">
    <subcellularLocation>
        <location evidence="1">Cell inner membrane</location>
        <topology evidence="1">Multi-pass membrane protein</topology>
    </subcellularLocation>
</comment>
<sequence length="159" mass="18740">MKRLKTFLDDLEENLLCGILALMVIIIFLQVIMRYVFANSLTWSEELARYLFIWLTWLGTGYAFKSNRHLRIEFLVDKLSVRVRYYLEFLILVLWLGFSVFLVYQGWIVTNLNWTRGQLSAAMQIPMALAYAAVPVGCLFMALRLAFRLFSGFLEKRYE</sequence>
<feature type="transmembrane region" description="Helical" evidence="9">
    <location>
        <begin position="15"/>
        <end position="35"/>
    </location>
</feature>
<dbReference type="STRING" id="572547.Amico_1750"/>
<dbReference type="GO" id="GO:0005886">
    <property type="term" value="C:plasma membrane"/>
    <property type="evidence" value="ECO:0007669"/>
    <property type="project" value="UniProtKB-SubCell"/>
</dbReference>
<keyword evidence="5 9" id="KW-0812">Transmembrane</keyword>
<dbReference type="PANTHER" id="PTHR35011">
    <property type="entry name" value="2,3-DIKETO-L-GULONATE TRAP TRANSPORTER SMALL PERMEASE PROTEIN YIAM"/>
    <property type="match status" value="1"/>
</dbReference>
<evidence type="ECO:0000256" key="7">
    <source>
        <dbReference type="ARBA" id="ARBA00023136"/>
    </source>
</evidence>
<feature type="domain" description="Tripartite ATP-independent periplasmic transporters DctQ component" evidence="10">
    <location>
        <begin position="23"/>
        <end position="153"/>
    </location>
</feature>
<dbReference type="AlphaFoldDB" id="D5EH31"/>
<evidence type="ECO:0000256" key="3">
    <source>
        <dbReference type="ARBA" id="ARBA00022475"/>
    </source>
</evidence>
<feature type="transmembrane region" description="Helical" evidence="9">
    <location>
        <begin position="128"/>
        <end position="147"/>
    </location>
</feature>
<dbReference type="RefSeq" id="WP_013049125.1">
    <property type="nucleotide sequence ID" value="NC_014011.1"/>
</dbReference>
<dbReference type="GO" id="GO:0022857">
    <property type="term" value="F:transmembrane transporter activity"/>
    <property type="evidence" value="ECO:0007669"/>
    <property type="project" value="TreeGrafter"/>
</dbReference>
<keyword evidence="7 9" id="KW-0472">Membrane</keyword>
<accession>D5EH31</accession>
<evidence type="ECO:0000259" key="10">
    <source>
        <dbReference type="Pfam" id="PF04290"/>
    </source>
</evidence>
<gene>
    <name evidence="11" type="ordered locus">Amico_1750</name>
</gene>
<evidence type="ECO:0000256" key="4">
    <source>
        <dbReference type="ARBA" id="ARBA00022519"/>
    </source>
</evidence>
<dbReference type="InterPro" id="IPR055348">
    <property type="entry name" value="DctQ"/>
</dbReference>
<dbReference type="HOGENOM" id="CLU_086356_3_6_0"/>
<evidence type="ECO:0000256" key="5">
    <source>
        <dbReference type="ARBA" id="ARBA00022692"/>
    </source>
</evidence>
<comment type="similarity">
    <text evidence="8">Belongs to the TRAP transporter small permease family.</text>
</comment>
<evidence type="ECO:0000256" key="9">
    <source>
        <dbReference type="SAM" id="Phobius"/>
    </source>
</evidence>
<evidence type="ECO:0000313" key="11">
    <source>
        <dbReference type="EMBL" id="ADE57863.1"/>
    </source>
</evidence>
<keyword evidence="4" id="KW-0997">Cell inner membrane</keyword>
<feature type="transmembrane region" description="Helical" evidence="9">
    <location>
        <begin position="47"/>
        <end position="64"/>
    </location>
</feature>
<dbReference type="Pfam" id="PF04290">
    <property type="entry name" value="DctQ"/>
    <property type="match status" value="1"/>
</dbReference>
<reference evidence="11 12" key="1">
    <citation type="journal article" date="2010" name="Stand. Genomic Sci.">
        <title>Complete genome sequence of Aminobacterium colombiense type strain (ALA-1).</title>
        <authorList>
            <person name="Chertkov O."/>
            <person name="Sikorski J."/>
            <person name="Brambilla E."/>
            <person name="Lapidus A."/>
            <person name="Copeland A."/>
            <person name="Glavina Del Rio T."/>
            <person name="Nolan M."/>
            <person name="Lucas S."/>
            <person name="Tice H."/>
            <person name="Cheng J.F."/>
            <person name="Han C."/>
            <person name="Detter J.C."/>
            <person name="Bruce D."/>
            <person name="Tapia R."/>
            <person name="Goodwin L."/>
            <person name="Pitluck S."/>
            <person name="Liolios K."/>
            <person name="Ivanova N."/>
            <person name="Mavromatis K."/>
            <person name="Ovchinnikova G."/>
            <person name="Pati A."/>
            <person name="Chen A."/>
            <person name="Palaniappan K."/>
            <person name="Land M."/>
            <person name="Hauser L."/>
            <person name="Chang Y.J."/>
            <person name="Jeffries C.D."/>
            <person name="Spring S."/>
            <person name="Rohde M."/>
            <person name="Goker M."/>
            <person name="Bristow J."/>
            <person name="Eisen J.A."/>
            <person name="Markowitz V."/>
            <person name="Hugenholtz P."/>
            <person name="Kyrpides N.C."/>
            <person name="Klenk H.P."/>
        </authorList>
    </citation>
    <scope>NUCLEOTIDE SEQUENCE [LARGE SCALE GENOMIC DNA]</scope>
    <source>
        <strain evidence="12">DSM 12261 / ALA-1</strain>
    </source>
</reference>
<evidence type="ECO:0000256" key="1">
    <source>
        <dbReference type="ARBA" id="ARBA00004429"/>
    </source>
</evidence>
<evidence type="ECO:0000256" key="6">
    <source>
        <dbReference type="ARBA" id="ARBA00022989"/>
    </source>
</evidence>
<dbReference type="OrthoDB" id="5349at2"/>
<evidence type="ECO:0000256" key="8">
    <source>
        <dbReference type="ARBA" id="ARBA00038436"/>
    </source>
</evidence>
<evidence type="ECO:0000256" key="2">
    <source>
        <dbReference type="ARBA" id="ARBA00022448"/>
    </source>
</evidence>
<dbReference type="GO" id="GO:0015740">
    <property type="term" value="P:C4-dicarboxylate transport"/>
    <property type="evidence" value="ECO:0007669"/>
    <property type="project" value="TreeGrafter"/>
</dbReference>
<keyword evidence="12" id="KW-1185">Reference proteome</keyword>
<dbReference type="InterPro" id="IPR007387">
    <property type="entry name" value="TRAP_DctQ"/>
</dbReference>
<name>D5EH31_AMICL</name>
<dbReference type="EMBL" id="CP001997">
    <property type="protein sequence ID" value="ADE57863.1"/>
    <property type="molecule type" value="Genomic_DNA"/>
</dbReference>